<comment type="caution">
    <text evidence="1">The sequence shown here is derived from an EMBL/GenBank/DDBJ whole genome shotgun (WGS) entry which is preliminary data.</text>
</comment>
<evidence type="ECO:0000313" key="2">
    <source>
        <dbReference type="Proteomes" id="UP000886523"/>
    </source>
</evidence>
<dbReference type="OrthoDB" id="3064354at2759"/>
<reference evidence="1" key="1">
    <citation type="journal article" date="2020" name="Nat. Commun.">
        <title>Large-scale genome sequencing of mycorrhizal fungi provides insights into the early evolution of symbiotic traits.</title>
        <authorList>
            <person name="Miyauchi S."/>
            <person name="Kiss E."/>
            <person name="Kuo A."/>
            <person name="Drula E."/>
            <person name="Kohler A."/>
            <person name="Sanchez-Garcia M."/>
            <person name="Morin E."/>
            <person name="Andreopoulos B."/>
            <person name="Barry K.W."/>
            <person name="Bonito G."/>
            <person name="Buee M."/>
            <person name="Carver A."/>
            <person name="Chen C."/>
            <person name="Cichocki N."/>
            <person name="Clum A."/>
            <person name="Culley D."/>
            <person name="Crous P.W."/>
            <person name="Fauchery L."/>
            <person name="Girlanda M."/>
            <person name="Hayes R.D."/>
            <person name="Keri Z."/>
            <person name="LaButti K."/>
            <person name="Lipzen A."/>
            <person name="Lombard V."/>
            <person name="Magnuson J."/>
            <person name="Maillard F."/>
            <person name="Murat C."/>
            <person name="Nolan M."/>
            <person name="Ohm R.A."/>
            <person name="Pangilinan J."/>
            <person name="Pereira M.F."/>
            <person name="Perotto S."/>
            <person name="Peter M."/>
            <person name="Pfister S."/>
            <person name="Riley R."/>
            <person name="Sitrit Y."/>
            <person name="Stielow J.B."/>
            <person name="Szollosi G."/>
            <person name="Zifcakova L."/>
            <person name="Stursova M."/>
            <person name="Spatafora J.W."/>
            <person name="Tedersoo L."/>
            <person name="Vaario L.M."/>
            <person name="Yamada A."/>
            <person name="Yan M."/>
            <person name="Wang P."/>
            <person name="Xu J."/>
            <person name="Bruns T."/>
            <person name="Baldrian P."/>
            <person name="Vilgalys R."/>
            <person name="Dunand C."/>
            <person name="Henrissat B."/>
            <person name="Grigoriev I.V."/>
            <person name="Hibbett D."/>
            <person name="Nagy L.G."/>
            <person name="Martin F.M."/>
        </authorList>
    </citation>
    <scope>NUCLEOTIDE SEQUENCE</scope>
    <source>
        <strain evidence="1">UP504</strain>
    </source>
</reference>
<evidence type="ECO:0000313" key="1">
    <source>
        <dbReference type="EMBL" id="KAF9504795.1"/>
    </source>
</evidence>
<proteinExistence type="predicted"/>
<dbReference type="EMBL" id="MU129195">
    <property type="protein sequence ID" value="KAF9504795.1"/>
    <property type="molecule type" value="Genomic_DNA"/>
</dbReference>
<protein>
    <submittedName>
        <fullName evidence="1">Uncharacterized protein</fullName>
    </submittedName>
</protein>
<accession>A0A9P6AG97</accession>
<organism evidence="1 2">
    <name type="scientific">Hydnum rufescens UP504</name>
    <dbReference type="NCBI Taxonomy" id="1448309"/>
    <lineage>
        <taxon>Eukaryota</taxon>
        <taxon>Fungi</taxon>
        <taxon>Dikarya</taxon>
        <taxon>Basidiomycota</taxon>
        <taxon>Agaricomycotina</taxon>
        <taxon>Agaricomycetes</taxon>
        <taxon>Cantharellales</taxon>
        <taxon>Hydnaceae</taxon>
        <taxon>Hydnum</taxon>
    </lineage>
</organism>
<sequence length="87" mass="10029">MLEYLDHSRPYSQTQWTSTFNYVGRVCQKHHLFRFIWMLRDMAFSNSTICAAFHKCGINPFNPEVFSKVDFGPSQATSTIASSHLPP</sequence>
<dbReference type="Proteomes" id="UP000886523">
    <property type="component" value="Unassembled WGS sequence"/>
</dbReference>
<keyword evidence="2" id="KW-1185">Reference proteome</keyword>
<name>A0A9P6AG97_9AGAM</name>
<dbReference type="AlphaFoldDB" id="A0A9P6AG97"/>
<feature type="non-terminal residue" evidence="1">
    <location>
        <position position="87"/>
    </location>
</feature>
<gene>
    <name evidence="1" type="ORF">BS47DRAFT_1438565</name>
</gene>